<keyword evidence="2" id="KW-0813">Transport</keyword>
<keyword evidence="4 8" id="KW-1133">Transmembrane helix</keyword>
<dbReference type="Gene3D" id="3.30.70.1450">
    <property type="entry name" value="Regulator of K+ conductance, C-terminal domain"/>
    <property type="match status" value="1"/>
</dbReference>
<feature type="transmembrane region" description="Helical" evidence="8">
    <location>
        <begin position="156"/>
        <end position="181"/>
    </location>
</feature>
<evidence type="ECO:0000256" key="8">
    <source>
        <dbReference type="SAM" id="Phobius"/>
    </source>
</evidence>
<protein>
    <submittedName>
        <fullName evidence="10">ClC family H(+)/Cl(-) exchange transporter</fullName>
    </submittedName>
</protein>
<organism evidence="10 11">
    <name type="scientific">Ligilactobacillus agilis</name>
    <dbReference type="NCBI Taxonomy" id="1601"/>
    <lineage>
        <taxon>Bacteria</taxon>
        <taxon>Bacillati</taxon>
        <taxon>Bacillota</taxon>
        <taxon>Bacilli</taxon>
        <taxon>Lactobacillales</taxon>
        <taxon>Lactobacillaceae</taxon>
        <taxon>Ligilactobacillus</taxon>
    </lineage>
</organism>
<dbReference type="PROSITE" id="PS51202">
    <property type="entry name" value="RCK_C"/>
    <property type="match status" value="1"/>
</dbReference>
<feature type="transmembrane region" description="Helical" evidence="8">
    <location>
        <begin position="270"/>
        <end position="291"/>
    </location>
</feature>
<dbReference type="AlphaFoldDB" id="A0A2I2AAB3"/>
<evidence type="ECO:0000256" key="7">
    <source>
        <dbReference type="ARBA" id="ARBA00023214"/>
    </source>
</evidence>
<dbReference type="Proteomes" id="UP000234579">
    <property type="component" value="Unassembled WGS sequence"/>
</dbReference>
<evidence type="ECO:0000313" key="11">
    <source>
        <dbReference type="Proteomes" id="UP000234579"/>
    </source>
</evidence>
<dbReference type="RefSeq" id="WP_101811971.1">
    <property type="nucleotide sequence ID" value="NZ_PKGI01000032.1"/>
</dbReference>
<keyword evidence="5" id="KW-0406">Ion transport</keyword>
<feature type="transmembrane region" description="Helical" evidence="8">
    <location>
        <begin position="360"/>
        <end position="387"/>
    </location>
</feature>
<dbReference type="EMBL" id="PKGI01000032">
    <property type="protein sequence ID" value="PLA76301.1"/>
    <property type="molecule type" value="Genomic_DNA"/>
</dbReference>
<dbReference type="Gene3D" id="1.10.3080.10">
    <property type="entry name" value="Clc chloride channel"/>
    <property type="match status" value="1"/>
</dbReference>
<feature type="transmembrane region" description="Helical" evidence="8">
    <location>
        <begin position="331"/>
        <end position="353"/>
    </location>
</feature>
<dbReference type="SUPFAM" id="SSF81340">
    <property type="entry name" value="Clc chloride channel"/>
    <property type="match status" value="1"/>
</dbReference>
<feature type="domain" description="RCK C-terminal" evidence="9">
    <location>
        <begin position="429"/>
        <end position="510"/>
    </location>
</feature>
<feature type="transmembrane region" description="Helical" evidence="8">
    <location>
        <begin position="18"/>
        <end position="38"/>
    </location>
</feature>
<evidence type="ECO:0000256" key="3">
    <source>
        <dbReference type="ARBA" id="ARBA00022692"/>
    </source>
</evidence>
<sequence length="518" mass="56759">MMEETHKKLLFDVTRLRFILKGIVVGILVGIVVSLFRLAIEKLILVSKWGFAQIHNQPWLVLVWLLVAVLISFIVGKLIQGDIDIMGSGIPQVEGQLAGELEMNWWSVLWRKWLGGVLMIGSGLFLGREGPSIQLGSAVGQGFAEKTCHEGTGRRVLIAGGAAAGLSAAFNAPIAGTLFILEEVYHNFSPLVWTTSLAAALTANAVSMAFFGLTPVLHMTYRTSLPLKYYPCLLLMGVVLGLLGYLYQYLTLNVNKVYAKLKWLPRQFDSLIALALLLPIGLLWPNTLGGGNSLIISLGHAKLSLLVLFGLFVLRLSFSTISYGSGVPGGIFLPILTLGAVLGALIGKAFCLLGIFPDYLIVNFIIYAMAGYFACISKAPFTAILLITEMVGSLSHLMPLAVVSIIAYTVVDVLRGQPIYEAMLANLRPNPDQIHGTYEDRLEFPVLAGSKLQDRQVRDIKWPKDCLLISIRRGENEQIPHGDTVIRSGDTLIILTNYEQRAKIRKQINFITQNLSAK</sequence>
<dbReference type="InterPro" id="IPR001807">
    <property type="entry name" value="ClC"/>
</dbReference>
<dbReference type="GO" id="GO:0005886">
    <property type="term" value="C:plasma membrane"/>
    <property type="evidence" value="ECO:0007669"/>
    <property type="project" value="TreeGrafter"/>
</dbReference>
<dbReference type="PRINTS" id="PR00762">
    <property type="entry name" value="CLCHANNEL"/>
</dbReference>
<keyword evidence="6 8" id="KW-0472">Membrane</keyword>
<evidence type="ECO:0000256" key="6">
    <source>
        <dbReference type="ARBA" id="ARBA00023136"/>
    </source>
</evidence>
<feature type="transmembrane region" description="Helical" evidence="8">
    <location>
        <begin position="303"/>
        <end position="325"/>
    </location>
</feature>
<feature type="transmembrane region" description="Helical" evidence="8">
    <location>
        <begin position="193"/>
        <end position="217"/>
    </location>
</feature>
<name>A0A2I2AAB3_9LACO</name>
<dbReference type="InterPro" id="IPR036721">
    <property type="entry name" value="RCK_C_sf"/>
</dbReference>
<reference evidence="11" key="1">
    <citation type="submission" date="2017-12" db="EMBL/GenBank/DDBJ databases">
        <authorList>
            <person name="Christensen H."/>
        </authorList>
    </citation>
    <scope>NUCLEOTIDE SEQUENCE [LARGE SCALE GENOMIC DNA]</scope>
    <source>
        <strain evidence="11">268A</strain>
    </source>
</reference>
<keyword evidence="7" id="KW-0868">Chloride</keyword>
<evidence type="ECO:0000313" key="10">
    <source>
        <dbReference type="EMBL" id="PLA76301.1"/>
    </source>
</evidence>
<evidence type="ECO:0000256" key="2">
    <source>
        <dbReference type="ARBA" id="ARBA00022448"/>
    </source>
</evidence>
<gene>
    <name evidence="10" type="ORF">CYR79_06855</name>
</gene>
<comment type="caution">
    <text evidence="10">The sequence shown here is derived from an EMBL/GenBank/DDBJ whole genome shotgun (WGS) entry which is preliminary data.</text>
</comment>
<proteinExistence type="predicted"/>
<dbReference type="GO" id="GO:0008324">
    <property type="term" value="F:monoatomic cation transmembrane transporter activity"/>
    <property type="evidence" value="ECO:0007669"/>
    <property type="project" value="InterPro"/>
</dbReference>
<feature type="transmembrane region" description="Helical" evidence="8">
    <location>
        <begin position="59"/>
        <end position="79"/>
    </location>
</feature>
<evidence type="ECO:0000259" key="9">
    <source>
        <dbReference type="PROSITE" id="PS51202"/>
    </source>
</evidence>
<dbReference type="CDD" id="cd01031">
    <property type="entry name" value="EriC"/>
    <property type="match status" value="1"/>
</dbReference>
<dbReference type="PANTHER" id="PTHR45711:SF6">
    <property type="entry name" value="CHLORIDE CHANNEL PROTEIN"/>
    <property type="match status" value="1"/>
</dbReference>
<dbReference type="PANTHER" id="PTHR45711">
    <property type="entry name" value="CHLORIDE CHANNEL PROTEIN"/>
    <property type="match status" value="1"/>
</dbReference>
<keyword evidence="3 8" id="KW-0812">Transmembrane</keyword>
<dbReference type="SUPFAM" id="SSF116726">
    <property type="entry name" value="TrkA C-terminal domain-like"/>
    <property type="match status" value="1"/>
</dbReference>
<dbReference type="InterPro" id="IPR014743">
    <property type="entry name" value="Cl-channel_core"/>
</dbReference>
<feature type="transmembrane region" description="Helical" evidence="8">
    <location>
        <begin position="229"/>
        <end position="250"/>
    </location>
</feature>
<dbReference type="InterPro" id="IPR006037">
    <property type="entry name" value="RCK_C"/>
</dbReference>
<evidence type="ECO:0000256" key="1">
    <source>
        <dbReference type="ARBA" id="ARBA00004141"/>
    </source>
</evidence>
<dbReference type="GO" id="GO:0006813">
    <property type="term" value="P:potassium ion transport"/>
    <property type="evidence" value="ECO:0007669"/>
    <property type="project" value="InterPro"/>
</dbReference>
<accession>A0A2I2AAB3</accession>
<comment type="subcellular location">
    <subcellularLocation>
        <location evidence="1">Membrane</location>
        <topology evidence="1">Multi-pass membrane protein</topology>
    </subcellularLocation>
</comment>
<evidence type="ECO:0000256" key="4">
    <source>
        <dbReference type="ARBA" id="ARBA00022989"/>
    </source>
</evidence>
<feature type="transmembrane region" description="Helical" evidence="8">
    <location>
        <begin position="393"/>
        <end position="414"/>
    </location>
</feature>
<dbReference type="Pfam" id="PF00654">
    <property type="entry name" value="Voltage_CLC"/>
    <property type="match status" value="1"/>
</dbReference>
<evidence type="ECO:0000256" key="5">
    <source>
        <dbReference type="ARBA" id="ARBA00023065"/>
    </source>
</evidence>
<dbReference type="GO" id="GO:0005247">
    <property type="term" value="F:voltage-gated chloride channel activity"/>
    <property type="evidence" value="ECO:0007669"/>
    <property type="project" value="TreeGrafter"/>
</dbReference>
<dbReference type="Pfam" id="PF02080">
    <property type="entry name" value="TrkA_C"/>
    <property type="match status" value="1"/>
</dbReference>